<feature type="binding site" evidence="16">
    <location>
        <position position="178"/>
    </location>
    <ligand>
        <name>Zn(2+)</name>
        <dbReference type="ChEBI" id="CHEBI:29105"/>
        <note>catalytic</note>
    </ligand>
</feature>
<evidence type="ECO:0000256" key="11">
    <source>
        <dbReference type="ARBA" id="ARBA00023049"/>
    </source>
</evidence>
<dbReference type="PANTHER" id="PTHR39188:SF3">
    <property type="entry name" value="STAGE IV SPORULATION PROTEIN FB"/>
    <property type="match status" value="1"/>
</dbReference>
<evidence type="ECO:0000256" key="8">
    <source>
        <dbReference type="ARBA" id="ARBA00022801"/>
    </source>
</evidence>
<name>A0A0P9CWF6_9GAMM</name>
<evidence type="ECO:0000256" key="15">
    <source>
        <dbReference type="PIRSR" id="PIRSR006404-1"/>
    </source>
</evidence>
<evidence type="ECO:0000259" key="18">
    <source>
        <dbReference type="PROSITE" id="PS51371"/>
    </source>
</evidence>
<keyword evidence="13 14" id="KW-0472">Membrane</keyword>
<keyword evidence="7" id="KW-0677">Repeat</keyword>
<evidence type="ECO:0000256" key="4">
    <source>
        <dbReference type="ARBA" id="ARBA00022670"/>
    </source>
</evidence>
<dbReference type="Proteomes" id="UP000183104">
    <property type="component" value="Unassembled WGS sequence"/>
</dbReference>
<keyword evidence="9 14" id="KW-0862">Zinc</keyword>
<dbReference type="GO" id="GO:0005886">
    <property type="term" value="C:plasma membrane"/>
    <property type="evidence" value="ECO:0007669"/>
    <property type="project" value="UniProtKB-SubCell"/>
</dbReference>
<evidence type="ECO:0000256" key="6">
    <source>
        <dbReference type="ARBA" id="ARBA00022723"/>
    </source>
</evidence>
<feature type="binding site" evidence="16">
    <location>
        <position position="71"/>
    </location>
    <ligand>
        <name>Zn(2+)</name>
        <dbReference type="ChEBI" id="CHEBI:29105"/>
        <note>catalytic</note>
    </ligand>
</feature>
<feature type="transmembrane region" description="Helical" evidence="14">
    <location>
        <begin position="77"/>
        <end position="95"/>
    </location>
</feature>
<evidence type="ECO:0000256" key="7">
    <source>
        <dbReference type="ARBA" id="ARBA00022737"/>
    </source>
</evidence>
<accession>A0A0P9CWF6</accession>
<dbReference type="EMBL" id="FMUN01000005">
    <property type="protein sequence ID" value="SCY42230.1"/>
    <property type="molecule type" value="Genomic_DNA"/>
</dbReference>
<keyword evidence="11 14" id="KW-0482">Metalloprotease</keyword>
<evidence type="ECO:0000256" key="3">
    <source>
        <dbReference type="ARBA" id="ARBA00022475"/>
    </source>
</evidence>
<comment type="subcellular location">
    <subcellularLocation>
        <location evidence="1 14">Cell membrane</location>
        <topology evidence="1 14">Multi-pass membrane protein</topology>
    </subcellularLocation>
</comment>
<feature type="transmembrane region" description="Helical" evidence="14">
    <location>
        <begin position="204"/>
        <end position="223"/>
    </location>
</feature>
<dbReference type="PIRSF" id="PIRSF006404">
    <property type="entry name" value="UCP006404_Pept_M50_CBS"/>
    <property type="match status" value="1"/>
</dbReference>
<sequence>MNGGIRLGSVAGIEVRMDWSLLVIFLLILVSLGAGTFPALHPQWALATSWATALVAAVLFFASVFLHELSHALVGRVYGITVRRITLFIFGGLAHMENEPRHWRGELLMALAGPVTSLALGVGFLLLGGLALGPEGLDPERPRESLARMSPVATLLFWLGPVNLILGVFNLVPGFPLDGGRVLRAVMWGITGNLRRATRWASRAGQGFAWLLILTGAALILGARLPVLGAGPVNGLWLAFIGWFLHNAALASYRQLLVREALHDVPVRRLMEADPVAVPPDMTLGALADGPFEGAGQRVFPVVDNGRMVGLVGWPEVRTRDREAWERVRVAEVMVPEERVARVAPGQEAEEALAVLTRAGVNQLPVVEDGRVLGLLRRRDLLHWVALHGDPELADLERGG</sequence>
<keyword evidence="10 14" id="KW-1133">Transmembrane helix</keyword>
<keyword evidence="5 14" id="KW-0812">Transmembrane</keyword>
<evidence type="ECO:0000313" key="20">
    <source>
        <dbReference type="Proteomes" id="UP000183104"/>
    </source>
</evidence>
<feature type="binding site" evidence="16">
    <location>
        <position position="67"/>
    </location>
    <ligand>
        <name>Zn(2+)</name>
        <dbReference type="ChEBI" id="CHEBI:29105"/>
        <note>catalytic</note>
    </ligand>
</feature>
<organism evidence="19 20">
    <name type="scientific">Thiohalorhabdus denitrificans</name>
    <dbReference type="NCBI Taxonomy" id="381306"/>
    <lineage>
        <taxon>Bacteria</taxon>
        <taxon>Pseudomonadati</taxon>
        <taxon>Pseudomonadota</taxon>
        <taxon>Gammaproteobacteria</taxon>
        <taxon>Thiohalorhabdales</taxon>
        <taxon>Thiohalorhabdaceae</taxon>
        <taxon>Thiohalorhabdus</taxon>
    </lineage>
</organism>
<keyword evidence="12 17" id="KW-0129">CBS domain</keyword>
<dbReference type="PROSITE" id="PS51371">
    <property type="entry name" value="CBS"/>
    <property type="match status" value="1"/>
</dbReference>
<dbReference type="STRING" id="381306.AN478_03420"/>
<dbReference type="InterPro" id="IPR046342">
    <property type="entry name" value="CBS_dom_sf"/>
</dbReference>
<feature type="active site" evidence="15">
    <location>
        <position position="68"/>
    </location>
</feature>
<evidence type="ECO:0000256" key="17">
    <source>
        <dbReference type="PROSITE-ProRule" id="PRU00703"/>
    </source>
</evidence>
<feature type="transmembrane region" description="Helical" evidence="14">
    <location>
        <begin position="107"/>
        <end position="132"/>
    </location>
</feature>
<evidence type="ECO:0000256" key="14">
    <source>
        <dbReference type="PIRNR" id="PIRNR006404"/>
    </source>
</evidence>
<feature type="transmembrane region" description="Helical" evidence="14">
    <location>
        <begin position="19"/>
        <end position="37"/>
    </location>
</feature>
<evidence type="ECO:0000256" key="9">
    <source>
        <dbReference type="ARBA" id="ARBA00022833"/>
    </source>
</evidence>
<evidence type="ECO:0000256" key="13">
    <source>
        <dbReference type="ARBA" id="ARBA00023136"/>
    </source>
</evidence>
<evidence type="ECO:0000256" key="1">
    <source>
        <dbReference type="ARBA" id="ARBA00004651"/>
    </source>
</evidence>
<proteinExistence type="inferred from homology"/>
<reference evidence="20" key="1">
    <citation type="submission" date="2016-10" db="EMBL/GenBank/DDBJ databases">
        <authorList>
            <person name="Varghese N."/>
        </authorList>
    </citation>
    <scope>NUCLEOTIDE SEQUENCE [LARGE SCALE GENOMIC DNA]</scope>
    <source>
        <strain evidence="20">HL 19</strain>
    </source>
</reference>
<evidence type="ECO:0000256" key="5">
    <source>
        <dbReference type="ARBA" id="ARBA00022692"/>
    </source>
</evidence>
<evidence type="ECO:0000256" key="12">
    <source>
        <dbReference type="ARBA" id="ARBA00023122"/>
    </source>
</evidence>
<comment type="similarity">
    <text evidence="2 14">Belongs to the peptidase M50B family.</text>
</comment>
<protein>
    <recommendedName>
        <fullName evidence="14">Zinc metalloprotease</fullName>
    </recommendedName>
</protein>
<feature type="domain" description="CBS" evidence="18">
    <location>
        <begin position="334"/>
        <end position="392"/>
    </location>
</feature>
<feature type="transmembrane region" description="Helical" evidence="14">
    <location>
        <begin position="235"/>
        <end position="253"/>
    </location>
</feature>
<feature type="transmembrane region" description="Helical" evidence="14">
    <location>
        <begin position="44"/>
        <end position="65"/>
    </location>
</feature>
<dbReference type="RefSeq" id="WP_054965230.1">
    <property type="nucleotide sequence ID" value="NZ_FMUN01000005.1"/>
</dbReference>
<dbReference type="AlphaFoldDB" id="A0A0P9CWF6"/>
<dbReference type="GO" id="GO:0046872">
    <property type="term" value="F:metal ion binding"/>
    <property type="evidence" value="ECO:0007669"/>
    <property type="project" value="UniProtKB-UniRule"/>
</dbReference>
<evidence type="ECO:0000256" key="10">
    <source>
        <dbReference type="ARBA" id="ARBA00022989"/>
    </source>
</evidence>
<dbReference type="SMART" id="SM00116">
    <property type="entry name" value="CBS"/>
    <property type="match status" value="1"/>
</dbReference>
<gene>
    <name evidence="19" type="ORF">SAMN05661077_2095</name>
</gene>
<dbReference type="InterPro" id="IPR016483">
    <property type="entry name" value="UCP006404_Pept_M50_CBS"/>
</dbReference>
<dbReference type="GO" id="GO:0006508">
    <property type="term" value="P:proteolysis"/>
    <property type="evidence" value="ECO:0007669"/>
    <property type="project" value="UniProtKB-KW"/>
</dbReference>
<keyword evidence="4 14" id="KW-0645">Protease</keyword>
<comment type="cofactor">
    <cofactor evidence="14 16">
        <name>Zn(2+)</name>
        <dbReference type="ChEBI" id="CHEBI:29105"/>
    </cofactor>
    <text evidence="14 16">Binds 1 zinc ion per subunit.</text>
</comment>
<dbReference type="InterPro" id="IPR000644">
    <property type="entry name" value="CBS_dom"/>
</dbReference>
<keyword evidence="8 14" id="KW-0378">Hydrolase</keyword>
<dbReference type="PANTHER" id="PTHR39188">
    <property type="entry name" value="MEMBRANE-ASSOCIATED ZINC METALLOPROTEASE M50B"/>
    <property type="match status" value="1"/>
</dbReference>
<keyword evidence="3 14" id="KW-1003">Cell membrane</keyword>
<dbReference type="GO" id="GO:0008237">
    <property type="term" value="F:metallopeptidase activity"/>
    <property type="evidence" value="ECO:0007669"/>
    <property type="project" value="UniProtKB-UniRule"/>
</dbReference>
<feature type="transmembrane region" description="Helical" evidence="14">
    <location>
        <begin position="152"/>
        <end position="172"/>
    </location>
</feature>
<dbReference type="PATRIC" id="fig|381306.5.peg.1168"/>
<evidence type="ECO:0000313" key="19">
    <source>
        <dbReference type="EMBL" id="SCY42230.1"/>
    </source>
</evidence>
<dbReference type="Pfam" id="PF00571">
    <property type="entry name" value="CBS"/>
    <property type="match status" value="2"/>
</dbReference>
<keyword evidence="20" id="KW-1185">Reference proteome</keyword>
<evidence type="ECO:0000256" key="2">
    <source>
        <dbReference type="ARBA" id="ARBA00007931"/>
    </source>
</evidence>
<evidence type="ECO:0000256" key="16">
    <source>
        <dbReference type="PIRSR" id="PIRSR006404-2"/>
    </source>
</evidence>
<dbReference type="OrthoDB" id="8772544at2"/>
<keyword evidence="6 14" id="KW-0479">Metal-binding</keyword>
<dbReference type="CDD" id="cd06164">
    <property type="entry name" value="S2P-M50_SpoIVFB_CBS"/>
    <property type="match status" value="1"/>
</dbReference>
<dbReference type="Gene3D" id="3.10.580.10">
    <property type="entry name" value="CBS-domain"/>
    <property type="match status" value="1"/>
</dbReference>
<dbReference type="SUPFAM" id="SSF54631">
    <property type="entry name" value="CBS-domain pair"/>
    <property type="match status" value="1"/>
</dbReference>
<dbReference type="InterPro" id="IPR008915">
    <property type="entry name" value="Peptidase_M50"/>
</dbReference>
<dbReference type="Pfam" id="PF02163">
    <property type="entry name" value="Peptidase_M50"/>
    <property type="match status" value="2"/>
</dbReference>